<dbReference type="Pfam" id="PF00085">
    <property type="entry name" value="Thioredoxin"/>
    <property type="match status" value="1"/>
</dbReference>
<keyword evidence="1" id="KW-1015">Disulfide bond</keyword>
<dbReference type="InterPro" id="IPR036249">
    <property type="entry name" value="Thioredoxin-like_sf"/>
</dbReference>
<evidence type="ECO:0000313" key="3">
    <source>
        <dbReference type="EMBL" id="QHT35586.1"/>
    </source>
</evidence>
<evidence type="ECO:0000259" key="2">
    <source>
        <dbReference type="Pfam" id="PF00085"/>
    </source>
</evidence>
<dbReference type="Gene3D" id="3.40.30.10">
    <property type="entry name" value="Glutaredoxin"/>
    <property type="match status" value="1"/>
</dbReference>
<dbReference type="SUPFAM" id="SSF52833">
    <property type="entry name" value="Thioredoxin-like"/>
    <property type="match status" value="1"/>
</dbReference>
<dbReference type="AlphaFoldDB" id="A0A6C0F1Z8"/>
<accession>A0A6C0F1Z8</accession>
<feature type="domain" description="Thioredoxin" evidence="2">
    <location>
        <begin position="7"/>
        <end position="75"/>
    </location>
</feature>
<reference evidence="3" key="1">
    <citation type="journal article" date="2020" name="Nature">
        <title>Giant virus diversity and host interactions through global metagenomics.</title>
        <authorList>
            <person name="Schulz F."/>
            <person name="Roux S."/>
            <person name="Paez-Espino D."/>
            <person name="Jungbluth S."/>
            <person name="Walsh D.A."/>
            <person name="Denef V.J."/>
            <person name="McMahon K.D."/>
            <person name="Konstantinidis K.T."/>
            <person name="Eloe-Fadrosh E.A."/>
            <person name="Kyrpides N.C."/>
            <person name="Woyke T."/>
        </authorList>
    </citation>
    <scope>NUCLEOTIDE SEQUENCE</scope>
    <source>
        <strain evidence="3">GVMAG-M-3300009180-45</strain>
    </source>
</reference>
<proteinExistence type="predicted"/>
<organism evidence="3">
    <name type="scientific">viral metagenome</name>
    <dbReference type="NCBI Taxonomy" id="1070528"/>
    <lineage>
        <taxon>unclassified sequences</taxon>
        <taxon>metagenomes</taxon>
        <taxon>organismal metagenomes</taxon>
    </lineage>
</organism>
<name>A0A6C0F1Z8_9ZZZZ</name>
<sequence length="90" mass="10070">MSVEAFHFWSPTCTPCSVIKPALDDLKQEFDDVKWTSVNTHVDMHGVAKKMGIQAVPTIVVFKNGAEVGRHSGANMIMYYTLIRKARQST</sequence>
<protein>
    <recommendedName>
        <fullName evidence="2">Thioredoxin domain-containing protein</fullName>
    </recommendedName>
</protein>
<dbReference type="PANTHER" id="PTHR46115">
    <property type="entry name" value="THIOREDOXIN-LIKE PROTEIN 1"/>
    <property type="match status" value="1"/>
</dbReference>
<dbReference type="CDD" id="cd02947">
    <property type="entry name" value="TRX_family"/>
    <property type="match status" value="1"/>
</dbReference>
<dbReference type="EMBL" id="MN739023">
    <property type="protein sequence ID" value="QHT35586.1"/>
    <property type="molecule type" value="Genomic_DNA"/>
</dbReference>
<evidence type="ECO:0000256" key="1">
    <source>
        <dbReference type="ARBA" id="ARBA00023157"/>
    </source>
</evidence>
<dbReference type="InterPro" id="IPR013766">
    <property type="entry name" value="Thioredoxin_domain"/>
</dbReference>